<feature type="domain" description="Zinc-ribbon" evidence="2">
    <location>
        <begin position="3"/>
        <end position="24"/>
    </location>
</feature>
<dbReference type="InterPro" id="IPR026870">
    <property type="entry name" value="Zinc_ribbon_dom"/>
</dbReference>
<dbReference type="Pfam" id="PF13240">
    <property type="entry name" value="Zn_Ribbon_1"/>
    <property type="match status" value="1"/>
</dbReference>
<feature type="transmembrane region" description="Helical" evidence="1">
    <location>
        <begin position="64"/>
        <end position="83"/>
    </location>
</feature>
<reference evidence="3 4" key="1">
    <citation type="submission" date="2019-05" db="EMBL/GenBank/DDBJ databases">
        <title>Complete genome sequencing of Anaerostipes rhamnosivorans.</title>
        <authorList>
            <person name="Bui T.P.N."/>
            <person name="de Vos W.M."/>
        </authorList>
    </citation>
    <scope>NUCLEOTIDE SEQUENCE [LARGE SCALE GENOMIC DNA]</scope>
    <source>
        <strain evidence="3 4">1y2</strain>
    </source>
</reference>
<dbReference type="KEGG" id="arf:AR1Y2_2940"/>
<keyword evidence="4" id="KW-1185">Reference proteome</keyword>
<evidence type="ECO:0000313" key="4">
    <source>
        <dbReference type="Proteomes" id="UP000298653"/>
    </source>
</evidence>
<dbReference type="RefSeq" id="WP_137329634.1">
    <property type="nucleotide sequence ID" value="NZ_CP040058.1"/>
</dbReference>
<keyword evidence="1" id="KW-0812">Transmembrane</keyword>
<feature type="transmembrane region" description="Helical" evidence="1">
    <location>
        <begin position="42"/>
        <end position="58"/>
    </location>
</feature>
<evidence type="ECO:0000259" key="2">
    <source>
        <dbReference type="Pfam" id="PF13240"/>
    </source>
</evidence>
<name>A0A4P8IK63_9FIRM</name>
<keyword evidence="1" id="KW-1133">Transmembrane helix</keyword>
<dbReference type="AlphaFoldDB" id="A0A4P8IK63"/>
<keyword evidence="1" id="KW-0472">Membrane</keyword>
<accession>A0A4P8IK63</accession>
<gene>
    <name evidence="3" type="ORF">AR1Y2_2940</name>
</gene>
<evidence type="ECO:0000313" key="3">
    <source>
        <dbReference type="EMBL" id="QCP36394.1"/>
    </source>
</evidence>
<dbReference type="OrthoDB" id="192868at2"/>
<sequence>MICQNCGKENREDALYCEWCGTKLEVLSEKDQHFRQLLSRKERNSGIFWSVVTFIYVLCAFRYWFIWLTVIYNIIVIILRFVQAEKVKNKSVDLVQSYQHKQKLLILTLVVNVCLGMFPVATAGYWNDKSKINYVMKNPEFVKQ</sequence>
<protein>
    <recommendedName>
        <fullName evidence="2">Zinc-ribbon domain-containing protein</fullName>
    </recommendedName>
</protein>
<dbReference type="Proteomes" id="UP000298653">
    <property type="component" value="Chromosome"/>
</dbReference>
<proteinExistence type="predicted"/>
<evidence type="ECO:0000256" key="1">
    <source>
        <dbReference type="SAM" id="Phobius"/>
    </source>
</evidence>
<feature type="transmembrane region" description="Helical" evidence="1">
    <location>
        <begin position="104"/>
        <end position="126"/>
    </location>
</feature>
<dbReference type="EMBL" id="CP040058">
    <property type="protein sequence ID" value="QCP36394.1"/>
    <property type="molecule type" value="Genomic_DNA"/>
</dbReference>
<organism evidence="3 4">
    <name type="scientific">Anaerostipes rhamnosivorans</name>
    <dbReference type="NCBI Taxonomy" id="1229621"/>
    <lineage>
        <taxon>Bacteria</taxon>
        <taxon>Bacillati</taxon>
        <taxon>Bacillota</taxon>
        <taxon>Clostridia</taxon>
        <taxon>Lachnospirales</taxon>
        <taxon>Lachnospiraceae</taxon>
        <taxon>Anaerostipes</taxon>
    </lineage>
</organism>